<dbReference type="InterPro" id="IPR012677">
    <property type="entry name" value="Nucleotide-bd_a/b_plait_sf"/>
</dbReference>
<feature type="domain" description="RRM" evidence="4">
    <location>
        <begin position="221"/>
        <end position="291"/>
    </location>
</feature>
<evidence type="ECO:0000256" key="1">
    <source>
        <dbReference type="ARBA" id="ARBA00022884"/>
    </source>
</evidence>
<gene>
    <name evidence="5" type="ORF">K490DRAFT_59726</name>
</gene>
<dbReference type="GO" id="GO:0005737">
    <property type="term" value="C:cytoplasm"/>
    <property type="evidence" value="ECO:0007669"/>
    <property type="project" value="TreeGrafter"/>
</dbReference>
<dbReference type="Gene3D" id="3.30.70.330">
    <property type="match status" value="1"/>
</dbReference>
<evidence type="ECO:0000259" key="4">
    <source>
        <dbReference type="PROSITE" id="PS50102"/>
    </source>
</evidence>
<proteinExistence type="predicted"/>
<dbReference type="OrthoDB" id="1049195at2759"/>
<dbReference type="GO" id="GO:0005634">
    <property type="term" value="C:nucleus"/>
    <property type="evidence" value="ECO:0007669"/>
    <property type="project" value="TreeGrafter"/>
</dbReference>
<dbReference type="SMART" id="SM00360">
    <property type="entry name" value="RRM"/>
    <property type="match status" value="1"/>
</dbReference>
<evidence type="ECO:0000313" key="6">
    <source>
        <dbReference type="Proteomes" id="UP000799776"/>
    </source>
</evidence>
<sequence length="333" mass="36980">MPPPSRIGGHPRREPHFFIVSGVWIFTSSRTSELTCMFYQLPGHWTWQNLKDLVRSYMLRNGRPGWTEMAPSQDGQTGERGYFGVARDDDADNVFNLLSRCQSPQLVVHHFDASGESPVLRRCNCHMRFGTSAHSDAQSHISVQSVLVLPPQMYTVGPPYPVPVLPVTWSTTPNAMAPVQPLPYYNQMQAHMAPPPPTYYQPTAERPPVNTSQGIVRTEARGVHISGLPYTTTESQLRQVLSQYGEPLRLRAANGSATVTFRTRAEADQATRALDNNFLGGRQLSARYDREETAVSRSSRSPVIANGASPRTCSRDADLLRASDQGTYSYGTT</sequence>
<dbReference type="PANTHER" id="PTHR23003">
    <property type="entry name" value="RNA RECOGNITION MOTIF RRM DOMAIN CONTAINING PROTEIN"/>
    <property type="match status" value="1"/>
</dbReference>
<keyword evidence="6" id="KW-1185">Reference proteome</keyword>
<reference evidence="5" key="1">
    <citation type="journal article" date="2020" name="Stud. Mycol.">
        <title>101 Dothideomycetes genomes: a test case for predicting lifestyles and emergence of pathogens.</title>
        <authorList>
            <person name="Haridas S."/>
            <person name="Albert R."/>
            <person name="Binder M."/>
            <person name="Bloem J."/>
            <person name="Labutti K."/>
            <person name="Salamov A."/>
            <person name="Andreopoulos B."/>
            <person name="Baker S."/>
            <person name="Barry K."/>
            <person name="Bills G."/>
            <person name="Bluhm B."/>
            <person name="Cannon C."/>
            <person name="Castanera R."/>
            <person name="Culley D."/>
            <person name="Daum C."/>
            <person name="Ezra D."/>
            <person name="Gonzalez J."/>
            <person name="Henrissat B."/>
            <person name="Kuo A."/>
            <person name="Liang C."/>
            <person name="Lipzen A."/>
            <person name="Lutzoni F."/>
            <person name="Magnuson J."/>
            <person name="Mondo S."/>
            <person name="Nolan M."/>
            <person name="Ohm R."/>
            <person name="Pangilinan J."/>
            <person name="Park H.-J."/>
            <person name="Ramirez L."/>
            <person name="Alfaro M."/>
            <person name="Sun H."/>
            <person name="Tritt A."/>
            <person name="Yoshinaga Y."/>
            <person name="Zwiers L.-H."/>
            <person name="Turgeon B."/>
            <person name="Goodwin S."/>
            <person name="Spatafora J."/>
            <person name="Crous P."/>
            <person name="Grigoriev I."/>
        </authorList>
    </citation>
    <scope>NUCLEOTIDE SEQUENCE</scope>
    <source>
        <strain evidence="5">CBS 121410</strain>
    </source>
</reference>
<dbReference type="EMBL" id="ML978743">
    <property type="protein sequence ID" value="KAF2084304.1"/>
    <property type="molecule type" value="Genomic_DNA"/>
</dbReference>
<organism evidence="5 6">
    <name type="scientific">Saccharata proteae CBS 121410</name>
    <dbReference type="NCBI Taxonomy" id="1314787"/>
    <lineage>
        <taxon>Eukaryota</taxon>
        <taxon>Fungi</taxon>
        <taxon>Dikarya</taxon>
        <taxon>Ascomycota</taxon>
        <taxon>Pezizomycotina</taxon>
        <taxon>Dothideomycetes</taxon>
        <taxon>Dothideomycetes incertae sedis</taxon>
        <taxon>Botryosphaeriales</taxon>
        <taxon>Saccharataceae</taxon>
        <taxon>Saccharata</taxon>
    </lineage>
</organism>
<dbReference type="SUPFAM" id="SSF54928">
    <property type="entry name" value="RNA-binding domain, RBD"/>
    <property type="match status" value="1"/>
</dbReference>
<dbReference type="InterPro" id="IPR000504">
    <property type="entry name" value="RRM_dom"/>
</dbReference>
<evidence type="ECO:0000313" key="5">
    <source>
        <dbReference type="EMBL" id="KAF2084304.1"/>
    </source>
</evidence>
<comment type="caution">
    <text evidence="5">The sequence shown here is derived from an EMBL/GenBank/DDBJ whole genome shotgun (WGS) entry which is preliminary data.</text>
</comment>
<dbReference type="Pfam" id="PF00076">
    <property type="entry name" value="RRM_1"/>
    <property type="match status" value="1"/>
</dbReference>
<dbReference type="CDD" id="cd00590">
    <property type="entry name" value="RRM_SF"/>
    <property type="match status" value="1"/>
</dbReference>
<evidence type="ECO:0000256" key="2">
    <source>
        <dbReference type="PROSITE-ProRule" id="PRU00176"/>
    </source>
</evidence>
<dbReference type="PROSITE" id="PS50102">
    <property type="entry name" value="RRM"/>
    <property type="match status" value="1"/>
</dbReference>
<name>A0A9P4HQV4_9PEZI</name>
<dbReference type="Proteomes" id="UP000799776">
    <property type="component" value="Unassembled WGS sequence"/>
</dbReference>
<keyword evidence="1 2" id="KW-0694">RNA-binding</keyword>
<dbReference type="InterPro" id="IPR035979">
    <property type="entry name" value="RBD_domain_sf"/>
</dbReference>
<dbReference type="InterPro" id="IPR050374">
    <property type="entry name" value="RRT5_SRSF_SR"/>
</dbReference>
<dbReference type="GO" id="GO:0003729">
    <property type="term" value="F:mRNA binding"/>
    <property type="evidence" value="ECO:0007669"/>
    <property type="project" value="TreeGrafter"/>
</dbReference>
<feature type="region of interest" description="Disordered" evidence="3">
    <location>
        <begin position="290"/>
        <end position="312"/>
    </location>
</feature>
<protein>
    <recommendedName>
        <fullName evidence="4">RRM domain-containing protein</fullName>
    </recommendedName>
</protein>
<evidence type="ECO:0000256" key="3">
    <source>
        <dbReference type="SAM" id="MobiDB-lite"/>
    </source>
</evidence>
<dbReference type="AlphaFoldDB" id="A0A9P4HQV4"/>
<accession>A0A9P4HQV4</accession>